<sequence length="645" mass="72547">MQHSDYISGYMQLGEVLKTLSIHAQSFAISKQQFFDQQVNQLTSSGVRYTRAPLAARGQATCSMVQTCQVNWTITIPANILAIQLNRCFDEAGDADELNGRVNFNTKANPITPNTTNMRQGNQKYYGKTVDGSEHSEHLKFWLSFSTACGPFNQFAILRDAQNLWNTAIYAREQEVICSNSLTDLCTNSSVSVSPLESIIAGKRHCGIFLDIPLSEIDKAAAGETPFFYLIPYDITFSGILDLNQLNPIFNSFLVLTRNYASLYLQLWVQDFLQDLKIVWLNKSDTILNRHLAYAMIPPEKPDIVYLLGRLEDEAPLSYEQYAVRLVNMQNVANDAKLPQNSISQISDAKFEELEIQNVCFNIENEEAIIQMIHAQRIINFPTQIIRSQSSNFPFSGFQAVSGSVQSIMSFANIKALFMTFAMPQYPTWFFPVLLYNFNLVVDQKNLIPQPYKALTQTTNSQMFDCFVDQDVVSAPSDLYHSLTFENVNVDDKNSFYGYVDAGGDVSANANIFYNTTLFNGSKATKTLYPNKYMLAWKMATDDSFMRGYNSSKIGARTNIQVILNGNLTKGIVDTTQLNPSQNQNDFKQFIGMRSYPDPHQVALTPIMHYLCDAFIRITVDDNPDPQVLSMDVIGEIGGSSIRSG</sequence>
<name>A0A5J4WE49_9EUKA</name>
<dbReference type="EMBL" id="SNRW01002428">
    <property type="protein sequence ID" value="KAA6392802.1"/>
    <property type="molecule type" value="Genomic_DNA"/>
</dbReference>
<proteinExistence type="predicted"/>
<evidence type="ECO:0000313" key="1">
    <source>
        <dbReference type="EMBL" id="KAA6392802.1"/>
    </source>
</evidence>
<protein>
    <submittedName>
        <fullName evidence="1">Uncharacterized protein</fullName>
    </submittedName>
</protein>
<dbReference type="Proteomes" id="UP000324800">
    <property type="component" value="Unassembled WGS sequence"/>
</dbReference>
<organism evidence="1 2">
    <name type="scientific">Streblomastix strix</name>
    <dbReference type="NCBI Taxonomy" id="222440"/>
    <lineage>
        <taxon>Eukaryota</taxon>
        <taxon>Metamonada</taxon>
        <taxon>Preaxostyla</taxon>
        <taxon>Oxymonadida</taxon>
        <taxon>Streblomastigidae</taxon>
        <taxon>Streblomastix</taxon>
    </lineage>
</organism>
<comment type="caution">
    <text evidence="1">The sequence shown here is derived from an EMBL/GenBank/DDBJ whole genome shotgun (WGS) entry which is preliminary data.</text>
</comment>
<accession>A0A5J4WE49</accession>
<dbReference type="AlphaFoldDB" id="A0A5J4WE49"/>
<evidence type="ECO:0000313" key="2">
    <source>
        <dbReference type="Proteomes" id="UP000324800"/>
    </source>
</evidence>
<reference evidence="1 2" key="1">
    <citation type="submission" date="2019-03" db="EMBL/GenBank/DDBJ databases">
        <title>Single cell metagenomics reveals metabolic interactions within the superorganism composed of flagellate Streblomastix strix and complex community of Bacteroidetes bacteria on its surface.</title>
        <authorList>
            <person name="Treitli S.C."/>
            <person name="Kolisko M."/>
            <person name="Husnik F."/>
            <person name="Keeling P."/>
            <person name="Hampl V."/>
        </authorList>
    </citation>
    <scope>NUCLEOTIDE SEQUENCE [LARGE SCALE GENOMIC DNA]</scope>
    <source>
        <strain evidence="1">ST1C</strain>
    </source>
</reference>
<gene>
    <name evidence="1" type="ORF">EZS28_011674</name>
</gene>